<dbReference type="Proteomes" id="UP000676194">
    <property type="component" value="Chromosome"/>
</dbReference>
<dbReference type="GO" id="GO:0000160">
    <property type="term" value="P:phosphorelay signal transduction system"/>
    <property type="evidence" value="ECO:0007669"/>
    <property type="project" value="InterPro"/>
</dbReference>
<feature type="domain" description="Response regulatory" evidence="3">
    <location>
        <begin position="1"/>
        <end position="103"/>
    </location>
</feature>
<feature type="modified residue" description="4-aspartylphosphate" evidence="2">
    <location>
        <position position="36"/>
    </location>
</feature>
<keyword evidence="5" id="KW-1185">Reference proteome</keyword>
<dbReference type="SUPFAM" id="SSF52172">
    <property type="entry name" value="CheY-like"/>
    <property type="match status" value="1"/>
</dbReference>
<protein>
    <submittedName>
        <fullName evidence="4">Response regulator</fullName>
    </submittedName>
</protein>
<name>A0A8E6B142_9BACT</name>
<dbReference type="InterPro" id="IPR050595">
    <property type="entry name" value="Bact_response_regulator"/>
</dbReference>
<evidence type="ECO:0000256" key="2">
    <source>
        <dbReference type="PROSITE-ProRule" id="PRU00169"/>
    </source>
</evidence>
<gene>
    <name evidence="4" type="ORF">KIH39_14035</name>
</gene>
<dbReference type="PROSITE" id="PS50110">
    <property type="entry name" value="RESPONSE_REGULATORY"/>
    <property type="match status" value="1"/>
</dbReference>
<dbReference type="InterPro" id="IPR011006">
    <property type="entry name" value="CheY-like_superfamily"/>
</dbReference>
<evidence type="ECO:0000313" key="4">
    <source>
        <dbReference type="EMBL" id="QVL29985.1"/>
    </source>
</evidence>
<dbReference type="PANTHER" id="PTHR44591:SF3">
    <property type="entry name" value="RESPONSE REGULATORY DOMAIN-CONTAINING PROTEIN"/>
    <property type="match status" value="1"/>
</dbReference>
<dbReference type="EMBL" id="CP074694">
    <property type="protein sequence ID" value="QVL29985.1"/>
    <property type="molecule type" value="Genomic_DNA"/>
</dbReference>
<sequence length="195" mass="21765">MAEVLKFWGYETEVRYCGVSALAAVRDCQPAVIILDIGLSPMNGFEFALRFRESFDPVLTAMIAVSGHTSQEYKARCHKLGINHYLYKPANLNHLQESLGLFILEPLPVSIPIGQQLRIEQPPMNWRASDDLIGNDSNGLSIKCDACRYREHSHAGTVDLTGSTRKGRATFRASRGARRLIWKRSPVEGECSTLS</sequence>
<evidence type="ECO:0000313" key="5">
    <source>
        <dbReference type="Proteomes" id="UP000676194"/>
    </source>
</evidence>
<accession>A0A8E6B142</accession>
<proteinExistence type="predicted"/>
<keyword evidence="1 2" id="KW-0597">Phosphoprotein</keyword>
<dbReference type="Pfam" id="PF00072">
    <property type="entry name" value="Response_reg"/>
    <property type="match status" value="1"/>
</dbReference>
<evidence type="ECO:0000259" key="3">
    <source>
        <dbReference type="PROSITE" id="PS50110"/>
    </source>
</evidence>
<dbReference type="AlphaFoldDB" id="A0A8E6B142"/>
<evidence type="ECO:0000256" key="1">
    <source>
        <dbReference type="ARBA" id="ARBA00022553"/>
    </source>
</evidence>
<organism evidence="4 5">
    <name type="scientific">Telmatocola sphagniphila</name>
    <dbReference type="NCBI Taxonomy" id="1123043"/>
    <lineage>
        <taxon>Bacteria</taxon>
        <taxon>Pseudomonadati</taxon>
        <taxon>Planctomycetota</taxon>
        <taxon>Planctomycetia</taxon>
        <taxon>Gemmatales</taxon>
        <taxon>Gemmataceae</taxon>
    </lineage>
</organism>
<dbReference type="InterPro" id="IPR001789">
    <property type="entry name" value="Sig_transdc_resp-reg_receiver"/>
</dbReference>
<dbReference type="Gene3D" id="3.40.50.2300">
    <property type="match status" value="1"/>
</dbReference>
<reference evidence="4" key="1">
    <citation type="submission" date="2021-05" db="EMBL/GenBank/DDBJ databases">
        <title>Complete genome sequence of the cellulolytic planctomycete Telmatocola sphagniphila SP2T and characterization of the first cellulase from planctomycetes.</title>
        <authorList>
            <person name="Rakitin A.L."/>
            <person name="Beletsky A.V."/>
            <person name="Naumoff D.G."/>
            <person name="Kulichevskaya I.S."/>
            <person name="Mardanov A.V."/>
            <person name="Ravin N.V."/>
            <person name="Dedysh S.N."/>
        </authorList>
    </citation>
    <scope>NUCLEOTIDE SEQUENCE</scope>
    <source>
        <strain evidence="4">SP2T</strain>
    </source>
</reference>
<dbReference type="KEGG" id="tsph:KIH39_14035"/>
<dbReference type="SMART" id="SM00448">
    <property type="entry name" value="REC"/>
    <property type="match status" value="1"/>
</dbReference>
<dbReference type="PANTHER" id="PTHR44591">
    <property type="entry name" value="STRESS RESPONSE REGULATOR PROTEIN 1"/>
    <property type="match status" value="1"/>
</dbReference>